<evidence type="ECO:0000313" key="2">
    <source>
        <dbReference type="Proteomes" id="UP000610746"/>
    </source>
</evidence>
<dbReference type="Proteomes" id="UP000610746">
    <property type="component" value="Unassembled WGS sequence"/>
</dbReference>
<name>A0A8J8GA70_9FLAO</name>
<evidence type="ECO:0000313" key="1">
    <source>
        <dbReference type="EMBL" id="NRS94061.1"/>
    </source>
</evidence>
<reference evidence="1" key="1">
    <citation type="submission" date="2020-05" db="EMBL/GenBank/DDBJ databases">
        <title>Genomic Encyclopedia of Type Strains, Phase IV (KMG-V): Genome sequencing to study the core and pangenomes of soil and plant-associated prokaryotes.</title>
        <authorList>
            <person name="Whitman W."/>
        </authorList>
    </citation>
    <scope>NUCLEOTIDE SEQUENCE</scope>
    <source>
        <strain evidence="1">16F</strain>
    </source>
</reference>
<sequence>MGKTFVYNTGNPLPDSPGTLKLTYGVFLMGRLIIVKILKSVKRLKKEANSG</sequence>
<keyword evidence="2" id="KW-1185">Reference proteome</keyword>
<dbReference type="AlphaFoldDB" id="A0A8J8GA70"/>
<dbReference type="EMBL" id="JABSNO010000040">
    <property type="protein sequence ID" value="NRS94061.1"/>
    <property type="molecule type" value="Genomic_DNA"/>
</dbReference>
<protein>
    <submittedName>
        <fullName evidence="1">Uncharacterized protein</fullName>
    </submittedName>
</protein>
<proteinExistence type="predicted"/>
<accession>A0A8J8GA70</accession>
<gene>
    <name evidence="1" type="ORF">HNQ03_003161</name>
</gene>
<organism evidence="1 2">
    <name type="scientific">Frigoriflavimonas asaccharolytica</name>
    <dbReference type="NCBI Taxonomy" id="2735899"/>
    <lineage>
        <taxon>Bacteria</taxon>
        <taxon>Pseudomonadati</taxon>
        <taxon>Bacteroidota</taxon>
        <taxon>Flavobacteriia</taxon>
        <taxon>Flavobacteriales</taxon>
        <taxon>Weeksellaceae</taxon>
        <taxon>Frigoriflavimonas</taxon>
    </lineage>
</organism>
<comment type="caution">
    <text evidence="1">The sequence shown here is derived from an EMBL/GenBank/DDBJ whole genome shotgun (WGS) entry which is preliminary data.</text>
</comment>